<keyword evidence="2" id="KW-1185">Reference proteome</keyword>
<dbReference type="Proteomes" id="UP000028123">
    <property type="component" value="Unassembled WGS sequence"/>
</dbReference>
<reference evidence="1" key="1">
    <citation type="submission" date="2014-06" db="EMBL/GenBank/DDBJ databases">
        <title>Draft genome sequence of Paenibacillus sp. MSt1.</title>
        <authorList>
            <person name="Aw Y.K."/>
            <person name="Ong K.S."/>
            <person name="Gan H.M."/>
            <person name="Lee S.M."/>
        </authorList>
    </citation>
    <scope>NUCLEOTIDE SEQUENCE [LARGE SCALE GENOMIC DNA]</scope>
    <source>
        <strain evidence="1">MSt1</strain>
    </source>
</reference>
<evidence type="ECO:0000313" key="1">
    <source>
        <dbReference type="EMBL" id="KEQ25404.1"/>
    </source>
</evidence>
<gene>
    <name evidence="1" type="ORF">ET33_01330</name>
</gene>
<dbReference type="AlphaFoldDB" id="A0A081P3Y1"/>
<protein>
    <submittedName>
        <fullName evidence="1">Uncharacterized protein</fullName>
    </submittedName>
</protein>
<dbReference type="EMBL" id="JNVM01000010">
    <property type="protein sequence ID" value="KEQ25404.1"/>
    <property type="molecule type" value="Genomic_DNA"/>
</dbReference>
<sequence>MPSPHYVLELRSTAGGVPLARGLPGGLFSRERTLTNKPENGASLVEPGGALRLYDRTMHDKCRI</sequence>
<name>A0A081P3Y1_9BACL</name>
<evidence type="ECO:0000313" key="2">
    <source>
        <dbReference type="Proteomes" id="UP000028123"/>
    </source>
</evidence>
<organism evidence="1 2">
    <name type="scientific">Paenibacillus tyrfis</name>
    <dbReference type="NCBI Taxonomy" id="1501230"/>
    <lineage>
        <taxon>Bacteria</taxon>
        <taxon>Bacillati</taxon>
        <taxon>Bacillota</taxon>
        <taxon>Bacilli</taxon>
        <taxon>Bacillales</taxon>
        <taxon>Paenibacillaceae</taxon>
        <taxon>Paenibacillus</taxon>
    </lineage>
</organism>
<comment type="caution">
    <text evidence="1">The sequence shown here is derived from an EMBL/GenBank/DDBJ whole genome shotgun (WGS) entry which is preliminary data.</text>
</comment>
<accession>A0A081P3Y1</accession>
<proteinExistence type="predicted"/>